<keyword evidence="3" id="KW-1185">Reference proteome</keyword>
<protein>
    <recommendedName>
        <fullName evidence="1">Outer membrane protein beta-barrel domain-containing protein</fullName>
    </recommendedName>
</protein>
<feature type="domain" description="Outer membrane protein beta-barrel" evidence="1">
    <location>
        <begin position="222"/>
        <end position="377"/>
    </location>
</feature>
<name>A0ABP7UYJ8_9FLAO</name>
<reference evidence="3" key="1">
    <citation type="journal article" date="2019" name="Int. J. Syst. Evol. Microbiol.">
        <title>The Global Catalogue of Microorganisms (GCM) 10K type strain sequencing project: providing services to taxonomists for standard genome sequencing and annotation.</title>
        <authorList>
            <consortium name="The Broad Institute Genomics Platform"/>
            <consortium name="The Broad Institute Genome Sequencing Center for Infectious Disease"/>
            <person name="Wu L."/>
            <person name="Ma J."/>
        </authorList>
    </citation>
    <scope>NUCLEOTIDE SEQUENCE [LARGE SCALE GENOMIC DNA]</scope>
    <source>
        <strain evidence="3">JCM 17068</strain>
    </source>
</reference>
<dbReference type="InterPro" id="IPR025665">
    <property type="entry name" value="Beta-barrel_OMP_2"/>
</dbReference>
<dbReference type="RefSeq" id="WP_345094683.1">
    <property type="nucleotide sequence ID" value="NZ_BAABCS010000020.1"/>
</dbReference>
<gene>
    <name evidence="2" type="ORF">GCM10022388_22760</name>
</gene>
<accession>A0ABP7UYJ8</accession>
<comment type="caution">
    <text evidence="2">The sequence shown here is derived from an EMBL/GenBank/DDBJ whole genome shotgun (WGS) entry which is preliminary data.</text>
</comment>
<sequence>MKFKKIYLLLLFTSLMVAQNKYQKGYYILNDGTIVDCFIKNYDWKNNPTKIETKQTLDSQNKDITIEECMEFSVENESKFIRHVVDIDVSSSGDYNRLTNSKEPNFKSFKVFLKVLVVGKYSLYHFESEDISDRFFYKVDSSEIKQLVYKKYMNSDSGQTNVYTNESYKNELNRTINCLNNVSLKTSSLEYRKDNLSDFFIKANACNGITNNNIVSKNKSVKVNFKPVVGMNYGFINLYNKYGNINGDYDLSKENSFSFGGEIEFVLPFNNDNWSFYVQPTINSYEGKTTLYFSQYSNPYYEVSAKFNYINLPIAGRRYFHLTPQSKLFLNLGLNLTFANNKSQLEVEREPSTFFGGNRFNIIFGMGFQYNKISIEFVKYSNLDLEPKANSDTSTKFNNMAVNLKYKLF</sequence>
<dbReference type="Proteomes" id="UP001500426">
    <property type="component" value="Unassembled WGS sequence"/>
</dbReference>
<proteinExistence type="predicted"/>
<organism evidence="2 3">
    <name type="scientific">Flavobacterium chungnamense</name>
    <dbReference type="NCBI Taxonomy" id="706182"/>
    <lineage>
        <taxon>Bacteria</taxon>
        <taxon>Pseudomonadati</taxon>
        <taxon>Bacteroidota</taxon>
        <taxon>Flavobacteriia</taxon>
        <taxon>Flavobacteriales</taxon>
        <taxon>Flavobacteriaceae</taxon>
        <taxon>Flavobacterium</taxon>
    </lineage>
</organism>
<evidence type="ECO:0000313" key="3">
    <source>
        <dbReference type="Proteomes" id="UP001500426"/>
    </source>
</evidence>
<evidence type="ECO:0000259" key="1">
    <source>
        <dbReference type="Pfam" id="PF13568"/>
    </source>
</evidence>
<dbReference type="Pfam" id="PF13568">
    <property type="entry name" value="OMP_b-brl_2"/>
    <property type="match status" value="1"/>
</dbReference>
<dbReference type="EMBL" id="BAABCS010000020">
    <property type="protein sequence ID" value="GAA4055608.1"/>
    <property type="molecule type" value="Genomic_DNA"/>
</dbReference>
<evidence type="ECO:0000313" key="2">
    <source>
        <dbReference type="EMBL" id="GAA4055608.1"/>
    </source>
</evidence>